<dbReference type="AlphaFoldDB" id="A0A0G4EE64"/>
<dbReference type="VEuPathDB" id="CryptoDB:Vbra_4840"/>
<organism evidence="1 2">
    <name type="scientific">Vitrella brassicaformis (strain CCMP3155)</name>
    <dbReference type="NCBI Taxonomy" id="1169540"/>
    <lineage>
        <taxon>Eukaryota</taxon>
        <taxon>Sar</taxon>
        <taxon>Alveolata</taxon>
        <taxon>Colpodellida</taxon>
        <taxon>Vitrellaceae</taxon>
        <taxon>Vitrella</taxon>
    </lineage>
</organism>
<evidence type="ECO:0000313" key="2">
    <source>
        <dbReference type="Proteomes" id="UP000041254"/>
    </source>
</evidence>
<sequence length="114" mass="13206">MPTPNIKLYHDMQDTLQPYSHFEGKRQEEVEVMSYFQLTSNQKARVVSFDIGRHPYTRKVADLFAKRYGHRFALAFGHSRVTVPEFHRTHPDVTCDLMLVDGGHTRDIALSDLS</sequence>
<dbReference type="OrthoDB" id="435867at2759"/>
<keyword evidence="2" id="KW-1185">Reference proteome</keyword>
<reference evidence="1 2" key="1">
    <citation type="submission" date="2014-11" db="EMBL/GenBank/DDBJ databases">
        <authorList>
            <person name="Zhu J."/>
            <person name="Qi W."/>
            <person name="Song R."/>
        </authorList>
    </citation>
    <scope>NUCLEOTIDE SEQUENCE [LARGE SCALE GENOMIC DNA]</scope>
</reference>
<evidence type="ECO:0000313" key="1">
    <source>
        <dbReference type="EMBL" id="CEL93629.1"/>
    </source>
</evidence>
<gene>
    <name evidence="1" type="ORF">Vbra_4840</name>
</gene>
<dbReference type="InParanoid" id="A0A0G4EE64"/>
<dbReference type="EMBL" id="CDMY01000182">
    <property type="protein sequence ID" value="CEL93629.1"/>
    <property type="molecule type" value="Genomic_DNA"/>
</dbReference>
<name>A0A0G4EE64_VITBC</name>
<proteinExistence type="predicted"/>
<protein>
    <submittedName>
        <fullName evidence="1">Uncharacterized protein</fullName>
    </submittedName>
</protein>
<accession>A0A0G4EE64</accession>
<dbReference type="Proteomes" id="UP000041254">
    <property type="component" value="Unassembled WGS sequence"/>
</dbReference>
<dbReference type="PhylomeDB" id="A0A0G4EE64"/>